<evidence type="ECO:0000313" key="3">
    <source>
        <dbReference type="Proteomes" id="UP000756346"/>
    </source>
</evidence>
<dbReference type="EMBL" id="JAGTJQ010000004">
    <property type="protein sequence ID" value="KAH7033520.1"/>
    <property type="molecule type" value="Genomic_DNA"/>
</dbReference>
<sequence length="223" mass="24389">MAHARKRQRLEEFDLDGLIVCELDNGLGDELNDDNFWMAGTMTSNVQGPRVGGYRITGQLDNRESSNMEALRGGSYSMTDIAINDNHHRQLAEPFAYVGTGSAGKADDGIVVASNQSVLPLVRSTRHANRLLGPDSERDDSATFAELARLSSQDSIAELKRAIEAKDEAIKDHRAAIDKLTAERNAMDKAMKDITKLEQEATKILESVGDVMDSSNEPQAANK</sequence>
<comment type="caution">
    <text evidence="2">The sequence shown here is derived from an EMBL/GenBank/DDBJ whole genome shotgun (WGS) entry which is preliminary data.</text>
</comment>
<keyword evidence="1" id="KW-0175">Coiled coil</keyword>
<organism evidence="2 3">
    <name type="scientific">Microdochium trichocladiopsis</name>
    <dbReference type="NCBI Taxonomy" id="1682393"/>
    <lineage>
        <taxon>Eukaryota</taxon>
        <taxon>Fungi</taxon>
        <taxon>Dikarya</taxon>
        <taxon>Ascomycota</taxon>
        <taxon>Pezizomycotina</taxon>
        <taxon>Sordariomycetes</taxon>
        <taxon>Xylariomycetidae</taxon>
        <taxon>Xylariales</taxon>
        <taxon>Microdochiaceae</taxon>
        <taxon>Microdochium</taxon>
    </lineage>
</organism>
<dbReference type="Proteomes" id="UP000756346">
    <property type="component" value="Unassembled WGS sequence"/>
</dbReference>
<gene>
    <name evidence="2" type="ORF">B0I36DRAFT_383369</name>
</gene>
<keyword evidence="3" id="KW-1185">Reference proteome</keyword>
<dbReference type="GeneID" id="70190496"/>
<feature type="coiled-coil region" evidence="1">
    <location>
        <begin position="156"/>
        <end position="207"/>
    </location>
</feature>
<protein>
    <submittedName>
        <fullName evidence="2">Uncharacterized protein</fullName>
    </submittedName>
</protein>
<name>A0A9P9BS62_9PEZI</name>
<evidence type="ECO:0000256" key="1">
    <source>
        <dbReference type="SAM" id="Coils"/>
    </source>
</evidence>
<evidence type="ECO:0000313" key="2">
    <source>
        <dbReference type="EMBL" id="KAH7033520.1"/>
    </source>
</evidence>
<accession>A0A9P9BS62</accession>
<dbReference type="AlphaFoldDB" id="A0A9P9BS62"/>
<reference evidence="2" key="1">
    <citation type="journal article" date="2021" name="Nat. Commun.">
        <title>Genetic determinants of endophytism in the Arabidopsis root mycobiome.</title>
        <authorList>
            <person name="Mesny F."/>
            <person name="Miyauchi S."/>
            <person name="Thiergart T."/>
            <person name="Pickel B."/>
            <person name="Atanasova L."/>
            <person name="Karlsson M."/>
            <person name="Huettel B."/>
            <person name="Barry K.W."/>
            <person name="Haridas S."/>
            <person name="Chen C."/>
            <person name="Bauer D."/>
            <person name="Andreopoulos W."/>
            <person name="Pangilinan J."/>
            <person name="LaButti K."/>
            <person name="Riley R."/>
            <person name="Lipzen A."/>
            <person name="Clum A."/>
            <person name="Drula E."/>
            <person name="Henrissat B."/>
            <person name="Kohler A."/>
            <person name="Grigoriev I.V."/>
            <person name="Martin F.M."/>
            <person name="Hacquard S."/>
        </authorList>
    </citation>
    <scope>NUCLEOTIDE SEQUENCE</scope>
    <source>
        <strain evidence="2">MPI-CAGE-CH-0230</strain>
    </source>
</reference>
<proteinExistence type="predicted"/>
<dbReference type="RefSeq" id="XP_046014352.1">
    <property type="nucleotide sequence ID" value="XM_046160950.1"/>
</dbReference>